<feature type="coiled-coil region" evidence="1">
    <location>
        <begin position="7"/>
        <end position="111"/>
    </location>
</feature>
<protein>
    <submittedName>
        <fullName evidence="2">Uncharacterized protein</fullName>
    </submittedName>
</protein>
<name>A0A397TDX1_9GLOM</name>
<reference evidence="2 3" key="1">
    <citation type="submission" date="2018-06" db="EMBL/GenBank/DDBJ databases">
        <title>Comparative genomics reveals the genomic features of Rhizophagus irregularis, R. cerebriforme, R. diaphanum and Gigaspora rosea, and their symbiotic lifestyle signature.</title>
        <authorList>
            <person name="Morin E."/>
            <person name="San Clemente H."/>
            <person name="Chen E.C.H."/>
            <person name="De La Providencia I."/>
            <person name="Hainaut M."/>
            <person name="Kuo A."/>
            <person name="Kohler A."/>
            <person name="Murat C."/>
            <person name="Tang N."/>
            <person name="Roy S."/>
            <person name="Loubradou J."/>
            <person name="Henrissat B."/>
            <person name="Grigoriev I.V."/>
            <person name="Corradi N."/>
            <person name="Roux C."/>
            <person name="Martin F.M."/>
        </authorList>
    </citation>
    <scope>NUCLEOTIDE SEQUENCE [LARGE SCALE GENOMIC DNA]</scope>
    <source>
        <strain evidence="2 3">DAOM 227022</strain>
    </source>
</reference>
<gene>
    <name evidence="2" type="ORF">C1645_735796</name>
</gene>
<organism evidence="2 3">
    <name type="scientific">Glomus cerebriforme</name>
    <dbReference type="NCBI Taxonomy" id="658196"/>
    <lineage>
        <taxon>Eukaryota</taxon>
        <taxon>Fungi</taxon>
        <taxon>Fungi incertae sedis</taxon>
        <taxon>Mucoromycota</taxon>
        <taxon>Glomeromycotina</taxon>
        <taxon>Glomeromycetes</taxon>
        <taxon>Glomerales</taxon>
        <taxon>Glomeraceae</taxon>
        <taxon>Glomus</taxon>
    </lineage>
</organism>
<evidence type="ECO:0000256" key="1">
    <source>
        <dbReference type="SAM" id="Coils"/>
    </source>
</evidence>
<dbReference type="Proteomes" id="UP000265703">
    <property type="component" value="Unassembled WGS sequence"/>
</dbReference>
<accession>A0A397TDX1</accession>
<keyword evidence="1" id="KW-0175">Coiled coil</keyword>
<evidence type="ECO:0000313" key="2">
    <source>
        <dbReference type="EMBL" id="RIA93161.1"/>
    </source>
</evidence>
<proteinExistence type="predicted"/>
<dbReference type="EMBL" id="QKYT01000110">
    <property type="protein sequence ID" value="RIA93161.1"/>
    <property type="molecule type" value="Genomic_DNA"/>
</dbReference>
<keyword evidence="3" id="KW-1185">Reference proteome</keyword>
<dbReference type="OrthoDB" id="2438143at2759"/>
<comment type="caution">
    <text evidence="2">The sequence shown here is derived from an EMBL/GenBank/DDBJ whole genome shotgun (WGS) entry which is preliminary data.</text>
</comment>
<sequence>MPNTHSIDSLRELNTKLLAEIAKLRKKNAEIPDLKRKLAKFESKKVELKVRLAKALRQTIEENKKHNAENVKLKIRIKKLEKNKTDFSAKNVRYDDTIAKLKAKVVKLRNNNGRSNQVTFLLSCVSDQKSSENRIMNTFLNDIYKKNVNNGISITNKTSCPLCKLDYNDEESIESRYKASSYFIKCE</sequence>
<dbReference type="AlphaFoldDB" id="A0A397TDX1"/>
<evidence type="ECO:0000313" key="3">
    <source>
        <dbReference type="Proteomes" id="UP000265703"/>
    </source>
</evidence>